<feature type="compositionally biased region" description="Polar residues" evidence="1">
    <location>
        <begin position="1"/>
        <end position="11"/>
    </location>
</feature>
<reference evidence="3" key="1">
    <citation type="submission" date="2018-12" db="EMBL/GenBank/DDBJ databases">
        <title>Tengunoibacter tsumagoiensis gen. nov., sp. nov., Dictyobacter kobayashii sp. nov., D. alpinus sp. nov., and D. joshuensis sp. nov. and description of Dictyobacteraceae fam. nov. within the order Ktedonobacterales isolated from Tengu-no-mugimeshi.</title>
        <authorList>
            <person name="Wang C.M."/>
            <person name="Zheng Y."/>
            <person name="Sakai Y."/>
            <person name="Toyoda A."/>
            <person name="Minakuchi Y."/>
            <person name="Abe K."/>
            <person name="Yokota A."/>
            <person name="Yabe S."/>
        </authorList>
    </citation>
    <scope>NUCLEOTIDE SEQUENCE [LARGE SCALE GENOMIC DNA]</scope>
    <source>
        <strain evidence="3">Uno16</strain>
    </source>
</reference>
<feature type="region of interest" description="Disordered" evidence="1">
    <location>
        <begin position="1"/>
        <end position="39"/>
    </location>
</feature>
<comment type="caution">
    <text evidence="2">The sequence shown here is derived from an EMBL/GenBank/DDBJ whole genome shotgun (WGS) entry which is preliminary data.</text>
</comment>
<feature type="compositionally biased region" description="Basic and acidic residues" evidence="1">
    <location>
        <begin position="14"/>
        <end position="23"/>
    </location>
</feature>
<dbReference type="Proteomes" id="UP000287171">
    <property type="component" value="Unassembled WGS sequence"/>
</dbReference>
<name>A0A402BAW3_9CHLR</name>
<evidence type="ECO:0000256" key="1">
    <source>
        <dbReference type="SAM" id="MobiDB-lite"/>
    </source>
</evidence>
<sequence length="86" mass="10067">MVQDTMGTGANNGRLEHTMDKKNTKLHLVSNNDEPEEDDFDEMNEYSEMELLEQLESLREDMEDLKVTTLAEVIERISELHRQLDK</sequence>
<dbReference type="EMBL" id="BIFT01000001">
    <property type="protein sequence ID" value="GCE28446.1"/>
    <property type="molecule type" value="Genomic_DNA"/>
</dbReference>
<keyword evidence="3" id="KW-1185">Reference proteome</keyword>
<accession>A0A402BAW3</accession>
<gene>
    <name evidence="2" type="ORF">KDA_39300</name>
</gene>
<dbReference type="AlphaFoldDB" id="A0A402BAW3"/>
<proteinExistence type="predicted"/>
<organism evidence="2 3">
    <name type="scientific">Dictyobacter alpinus</name>
    <dbReference type="NCBI Taxonomy" id="2014873"/>
    <lineage>
        <taxon>Bacteria</taxon>
        <taxon>Bacillati</taxon>
        <taxon>Chloroflexota</taxon>
        <taxon>Ktedonobacteria</taxon>
        <taxon>Ktedonobacterales</taxon>
        <taxon>Dictyobacteraceae</taxon>
        <taxon>Dictyobacter</taxon>
    </lineage>
</organism>
<evidence type="ECO:0000313" key="2">
    <source>
        <dbReference type="EMBL" id="GCE28446.1"/>
    </source>
</evidence>
<protein>
    <submittedName>
        <fullName evidence="2">Uncharacterized protein</fullName>
    </submittedName>
</protein>
<evidence type="ECO:0000313" key="3">
    <source>
        <dbReference type="Proteomes" id="UP000287171"/>
    </source>
</evidence>